<dbReference type="PRINTS" id="PR00886">
    <property type="entry name" value="HIGHMOBLTY12"/>
</dbReference>
<dbReference type="SMART" id="SM00398">
    <property type="entry name" value="HMG"/>
    <property type="match status" value="1"/>
</dbReference>
<name>A0A673LGW5_9TELE</name>
<dbReference type="PROSITE" id="PS50118">
    <property type="entry name" value="HMG_BOX_2"/>
    <property type="match status" value="1"/>
</dbReference>
<evidence type="ECO:0000313" key="10">
    <source>
        <dbReference type="Ensembl" id="ENSSRHP00000078348.1"/>
    </source>
</evidence>
<evidence type="ECO:0000256" key="4">
    <source>
        <dbReference type="ARBA" id="ARBA00022553"/>
    </source>
</evidence>
<dbReference type="InterPro" id="IPR009071">
    <property type="entry name" value="HMG_box_dom"/>
</dbReference>
<feature type="region of interest" description="Disordered" evidence="8">
    <location>
        <begin position="211"/>
        <end position="235"/>
    </location>
</feature>
<dbReference type="InterPro" id="IPR036910">
    <property type="entry name" value="HMG_box_dom_sf"/>
</dbReference>
<dbReference type="PANTHER" id="PTHR45781:SF2">
    <property type="entry name" value="TOX HIGH MOBILITY GROUP BOX FAMILY MEMBER 4"/>
    <property type="match status" value="1"/>
</dbReference>
<feature type="domain" description="HMG box" evidence="9">
    <location>
        <begin position="299"/>
        <end position="367"/>
    </location>
</feature>
<dbReference type="Gene3D" id="1.10.30.10">
    <property type="entry name" value="High mobility group box domain"/>
    <property type="match status" value="1"/>
</dbReference>
<reference evidence="10" key="2">
    <citation type="submission" date="2025-09" db="UniProtKB">
        <authorList>
            <consortium name="Ensembl"/>
        </authorList>
    </citation>
    <scope>IDENTIFICATION</scope>
</reference>
<accession>A0A673LGW5</accession>
<dbReference type="Pfam" id="PF00505">
    <property type="entry name" value="HMG_box"/>
    <property type="match status" value="1"/>
</dbReference>
<keyword evidence="3" id="KW-0158">Chromosome</keyword>
<dbReference type="PANTHER" id="PTHR45781">
    <property type="entry name" value="AGAP000281-PA"/>
    <property type="match status" value="1"/>
</dbReference>
<dbReference type="GO" id="GO:0005634">
    <property type="term" value="C:nucleus"/>
    <property type="evidence" value="ECO:0007669"/>
    <property type="project" value="UniProtKB-SubCell"/>
</dbReference>
<keyword evidence="6 7" id="KW-0539">Nucleus</keyword>
<comment type="subcellular location">
    <subcellularLocation>
        <location evidence="2">Chromosome</location>
    </subcellularLocation>
    <subcellularLocation>
        <location evidence="1">Nucleus</location>
    </subcellularLocation>
</comment>
<evidence type="ECO:0000256" key="1">
    <source>
        <dbReference type="ARBA" id="ARBA00004123"/>
    </source>
</evidence>
<keyword evidence="4" id="KW-0597">Phosphoprotein</keyword>
<evidence type="ECO:0000256" key="6">
    <source>
        <dbReference type="ARBA" id="ARBA00023242"/>
    </source>
</evidence>
<feature type="compositionally biased region" description="Polar residues" evidence="8">
    <location>
        <begin position="215"/>
        <end position="231"/>
    </location>
</feature>
<dbReference type="GO" id="GO:0005694">
    <property type="term" value="C:chromosome"/>
    <property type="evidence" value="ECO:0007669"/>
    <property type="project" value="UniProtKB-SubCell"/>
</dbReference>
<dbReference type="Ensembl" id="ENSSRHT00000080477.1">
    <property type="protein sequence ID" value="ENSSRHP00000078348.1"/>
    <property type="gene ID" value="ENSSRHG00000038869.1"/>
</dbReference>
<keyword evidence="11" id="KW-1185">Reference proteome</keyword>
<dbReference type="CDD" id="cd21995">
    <property type="entry name" value="HMG-box_TOX-like"/>
    <property type="match status" value="1"/>
</dbReference>
<dbReference type="SUPFAM" id="SSF47095">
    <property type="entry name" value="HMG-box"/>
    <property type="match status" value="1"/>
</dbReference>
<evidence type="ECO:0000256" key="8">
    <source>
        <dbReference type="SAM" id="MobiDB-lite"/>
    </source>
</evidence>
<evidence type="ECO:0000256" key="2">
    <source>
        <dbReference type="ARBA" id="ARBA00004286"/>
    </source>
</evidence>
<dbReference type="GO" id="GO:0031490">
    <property type="term" value="F:chromatin DNA binding"/>
    <property type="evidence" value="ECO:0007669"/>
    <property type="project" value="TreeGrafter"/>
</dbReference>
<gene>
    <name evidence="10" type="primary">LOC107706289</name>
</gene>
<organism evidence="10 11">
    <name type="scientific">Sinocyclocheilus rhinocerous</name>
    <dbReference type="NCBI Taxonomy" id="307959"/>
    <lineage>
        <taxon>Eukaryota</taxon>
        <taxon>Metazoa</taxon>
        <taxon>Chordata</taxon>
        <taxon>Craniata</taxon>
        <taxon>Vertebrata</taxon>
        <taxon>Euteleostomi</taxon>
        <taxon>Actinopterygii</taxon>
        <taxon>Neopterygii</taxon>
        <taxon>Teleostei</taxon>
        <taxon>Ostariophysi</taxon>
        <taxon>Cypriniformes</taxon>
        <taxon>Cyprinidae</taxon>
        <taxon>Cyprininae</taxon>
        <taxon>Sinocyclocheilus</taxon>
    </lineage>
</organism>
<sequence length="520" mass="56142">MDLNFYSDLSDGTGQHVDSEFMDNSSYNGYDSANKFAGGNDSYLTISGPGHHWSSEKTFHTPCLGDEEFEIPPISLDPDSALTIEDVEAHFGELAEQAESSSTSGVGNSLASNPVVGGNDPSFASAFMNPSSQGIEHLSIGVINQPGGSALLSSTLGVDLGHSVGSHFSSSSSMTIDVPINDMNHSLLGHNQLTTIDHSDLSAQLGLSLGGGASVSKSPEQPLSTTPSPAGSLQHEDMEDFRQKTMLVDSSSTSPLSSAPPAVVRRVGGKPAMVPLTTVDTGTTLGGKKGKKKKDPNEPQKPVSAYALFFRDTQAAIKGQNPNATFGEVSKIVASMWDSLGEEQKQVYKRKTEAAKKEYLKALAAYRVNQLSKSSTEVEDSTPSTPPSVHYYPCVTPVTPLQNYFLLWNIKYFEEQWSPNSFGSHFHCMNQKYNESQWEPKPFEDVLSLLFQMEMEVSIAPEASSSAPANLCVRAGCTNPAVESRDWDKEYCSNECVATHCRDIFMAWCSIKSQNSATVK</sequence>
<feature type="compositionally biased region" description="Low complexity" evidence="8">
    <location>
        <begin position="274"/>
        <end position="283"/>
    </location>
</feature>
<dbReference type="Proteomes" id="UP000472270">
    <property type="component" value="Unassembled WGS sequence"/>
</dbReference>
<reference evidence="10" key="1">
    <citation type="submission" date="2025-08" db="UniProtKB">
        <authorList>
            <consortium name="Ensembl"/>
        </authorList>
    </citation>
    <scope>IDENTIFICATION</scope>
</reference>
<dbReference type="InterPro" id="IPR051365">
    <property type="entry name" value="TOX_HMG-box_domain"/>
</dbReference>
<protein>
    <submittedName>
        <fullName evidence="10">TOX high mobility group box family member 4-like</fullName>
    </submittedName>
</protein>
<evidence type="ECO:0000256" key="5">
    <source>
        <dbReference type="ARBA" id="ARBA00023125"/>
    </source>
</evidence>
<feature type="region of interest" description="Disordered" evidence="8">
    <location>
        <begin position="273"/>
        <end position="301"/>
    </location>
</feature>
<dbReference type="GO" id="GO:0006357">
    <property type="term" value="P:regulation of transcription by RNA polymerase II"/>
    <property type="evidence" value="ECO:0007669"/>
    <property type="project" value="TreeGrafter"/>
</dbReference>
<keyword evidence="5 7" id="KW-0238">DNA-binding</keyword>
<evidence type="ECO:0000259" key="9">
    <source>
        <dbReference type="PROSITE" id="PS50118"/>
    </source>
</evidence>
<evidence type="ECO:0000256" key="3">
    <source>
        <dbReference type="ARBA" id="ARBA00022454"/>
    </source>
</evidence>
<dbReference type="FunFam" id="1.10.30.10:FF:000005">
    <property type="entry name" value="TOX high mobility group box family member 3"/>
    <property type="match status" value="1"/>
</dbReference>
<feature type="DNA-binding region" description="HMG box" evidence="7">
    <location>
        <begin position="299"/>
        <end position="367"/>
    </location>
</feature>
<dbReference type="AlphaFoldDB" id="A0A673LGW5"/>
<evidence type="ECO:0000256" key="7">
    <source>
        <dbReference type="PROSITE-ProRule" id="PRU00267"/>
    </source>
</evidence>
<proteinExistence type="predicted"/>
<evidence type="ECO:0000313" key="11">
    <source>
        <dbReference type="Proteomes" id="UP000472270"/>
    </source>
</evidence>